<feature type="transmembrane region" description="Helical" evidence="9">
    <location>
        <begin position="197"/>
        <end position="216"/>
    </location>
</feature>
<evidence type="ECO:0000256" key="4">
    <source>
        <dbReference type="ARBA" id="ARBA00022475"/>
    </source>
</evidence>
<evidence type="ECO:0000256" key="3">
    <source>
        <dbReference type="ARBA" id="ARBA00022448"/>
    </source>
</evidence>
<keyword evidence="5" id="KW-0997">Cell inner membrane</keyword>
<dbReference type="GO" id="GO:0006865">
    <property type="term" value="P:amino acid transport"/>
    <property type="evidence" value="ECO:0007669"/>
    <property type="project" value="TreeGrafter"/>
</dbReference>
<dbReference type="HOGENOM" id="CLU_019602_1_4_5"/>
<dbReference type="EMBL" id="CP000230">
    <property type="protein sequence ID" value="ABC23053.1"/>
    <property type="molecule type" value="Genomic_DNA"/>
</dbReference>
<dbReference type="Gene3D" id="1.10.3720.10">
    <property type="entry name" value="MetI-like"/>
    <property type="match status" value="1"/>
</dbReference>
<evidence type="ECO:0000313" key="12">
    <source>
        <dbReference type="Proteomes" id="UP000001929"/>
    </source>
</evidence>
<dbReference type="PROSITE" id="PS50928">
    <property type="entry name" value="ABC_TM1"/>
    <property type="match status" value="1"/>
</dbReference>
<dbReference type="InterPro" id="IPR035906">
    <property type="entry name" value="MetI-like_sf"/>
</dbReference>
<protein>
    <submittedName>
        <fullName evidence="11">Amino acid ABC transporter, permease protein, 3-TM region, His/Glu/Gln/Arg/opine</fullName>
    </submittedName>
</protein>
<dbReference type="PANTHER" id="PTHR30614:SF10">
    <property type="entry name" value="ARGININE ABC TRANSPORTER PERMEASE PROTEIN ARTM"/>
    <property type="match status" value="1"/>
</dbReference>
<comment type="similarity">
    <text evidence="2">Belongs to the binding-protein-dependent transport system permease family. HisMQ subfamily.</text>
</comment>
<keyword evidence="6 9" id="KW-0812">Transmembrane</keyword>
<dbReference type="RefSeq" id="WP_011389908.1">
    <property type="nucleotide sequence ID" value="NC_007643.1"/>
</dbReference>
<dbReference type="SUPFAM" id="SSF161098">
    <property type="entry name" value="MetI-like"/>
    <property type="match status" value="1"/>
</dbReference>
<dbReference type="InterPro" id="IPR010065">
    <property type="entry name" value="AA_ABC_transptr_permease_3TM"/>
</dbReference>
<dbReference type="GO" id="GO:0043190">
    <property type="term" value="C:ATP-binding cassette (ABC) transporter complex"/>
    <property type="evidence" value="ECO:0007669"/>
    <property type="project" value="InterPro"/>
</dbReference>
<dbReference type="InterPro" id="IPR043429">
    <property type="entry name" value="ArtM/GltK/GlnP/TcyL/YhdX-like"/>
</dbReference>
<dbReference type="STRING" id="269796.Rru_A2253"/>
<accession>Q2RS42</accession>
<dbReference type="eggNOG" id="COG4160">
    <property type="taxonomic scope" value="Bacteria"/>
</dbReference>
<evidence type="ECO:0000259" key="10">
    <source>
        <dbReference type="PROSITE" id="PS50928"/>
    </source>
</evidence>
<dbReference type="PhylomeDB" id="Q2RS42"/>
<keyword evidence="8 9" id="KW-0472">Membrane</keyword>
<dbReference type="PATRIC" id="fig|269796.9.peg.2351"/>
<dbReference type="GO" id="GO:0022857">
    <property type="term" value="F:transmembrane transporter activity"/>
    <property type="evidence" value="ECO:0007669"/>
    <property type="project" value="InterPro"/>
</dbReference>
<feature type="transmembrane region" description="Helical" evidence="9">
    <location>
        <begin position="53"/>
        <end position="77"/>
    </location>
</feature>
<dbReference type="KEGG" id="rru:Rru_A2253"/>
<gene>
    <name evidence="11" type="ordered locus">Rru_A2253</name>
</gene>
<evidence type="ECO:0000256" key="8">
    <source>
        <dbReference type="ARBA" id="ARBA00023136"/>
    </source>
</evidence>
<comment type="subcellular location">
    <subcellularLocation>
        <location evidence="1">Cell inner membrane</location>
        <topology evidence="1">Multi-pass membrane protein</topology>
    </subcellularLocation>
    <subcellularLocation>
        <location evidence="9">Cell membrane</location>
        <topology evidence="9">Multi-pass membrane protein</topology>
    </subcellularLocation>
</comment>
<feature type="transmembrane region" description="Helical" evidence="9">
    <location>
        <begin position="20"/>
        <end position="41"/>
    </location>
</feature>
<feature type="transmembrane region" description="Helical" evidence="9">
    <location>
        <begin position="97"/>
        <end position="116"/>
    </location>
</feature>
<organism evidence="11 12">
    <name type="scientific">Rhodospirillum rubrum (strain ATCC 11170 / ATH 1.1.1 / DSM 467 / LMG 4362 / NCIMB 8255 / S1)</name>
    <dbReference type="NCBI Taxonomy" id="269796"/>
    <lineage>
        <taxon>Bacteria</taxon>
        <taxon>Pseudomonadati</taxon>
        <taxon>Pseudomonadota</taxon>
        <taxon>Alphaproteobacteria</taxon>
        <taxon>Rhodospirillales</taxon>
        <taxon>Rhodospirillaceae</taxon>
        <taxon>Rhodospirillum</taxon>
    </lineage>
</organism>
<keyword evidence="7 9" id="KW-1133">Transmembrane helix</keyword>
<evidence type="ECO:0000256" key="7">
    <source>
        <dbReference type="ARBA" id="ARBA00022989"/>
    </source>
</evidence>
<evidence type="ECO:0000256" key="1">
    <source>
        <dbReference type="ARBA" id="ARBA00004429"/>
    </source>
</evidence>
<keyword evidence="12" id="KW-1185">Reference proteome</keyword>
<proteinExistence type="inferred from homology"/>
<evidence type="ECO:0000256" key="2">
    <source>
        <dbReference type="ARBA" id="ARBA00010072"/>
    </source>
</evidence>
<dbReference type="CDD" id="cd06261">
    <property type="entry name" value="TM_PBP2"/>
    <property type="match status" value="1"/>
</dbReference>
<evidence type="ECO:0000256" key="5">
    <source>
        <dbReference type="ARBA" id="ARBA00022519"/>
    </source>
</evidence>
<dbReference type="EnsemblBacteria" id="ABC23053">
    <property type="protein sequence ID" value="ABC23053"/>
    <property type="gene ID" value="Rru_A2253"/>
</dbReference>
<dbReference type="PANTHER" id="PTHR30614">
    <property type="entry name" value="MEMBRANE COMPONENT OF AMINO ACID ABC TRANSPORTER"/>
    <property type="match status" value="1"/>
</dbReference>
<keyword evidence="3 9" id="KW-0813">Transport</keyword>
<evidence type="ECO:0000256" key="9">
    <source>
        <dbReference type="RuleBase" id="RU363032"/>
    </source>
</evidence>
<name>Q2RS42_RHORT</name>
<dbReference type="Proteomes" id="UP000001929">
    <property type="component" value="Chromosome"/>
</dbReference>
<feature type="domain" description="ABC transmembrane type-1" evidence="10">
    <location>
        <begin position="18"/>
        <end position="216"/>
    </location>
</feature>
<reference evidence="11 12" key="1">
    <citation type="journal article" date="2011" name="Stand. Genomic Sci.">
        <title>Complete genome sequence of Rhodospirillum rubrum type strain (S1).</title>
        <authorList>
            <person name="Munk A.C."/>
            <person name="Copeland A."/>
            <person name="Lucas S."/>
            <person name="Lapidus A."/>
            <person name="Del Rio T.G."/>
            <person name="Barry K."/>
            <person name="Detter J.C."/>
            <person name="Hammon N."/>
            <person name="Israni S."/>
            <person name="Pitluck S."/>
            <person name="Brettin T."/>
            <person name="Bruce D."/>
            <person name="Han C."/>
            <person name="Tapia R."/>
            <person name="Gilna P."/>
            <person name="Schmutz J."/>
            <person name="Larimer F."/>
            <person name="Land M."/>
            <person name="Kyrpides N.C."/>
            <person name="Mavromatis K."/>
            <person name="Richardson P."/>
            <person name="Rohde M."/>
            <person name="Goker M."/>
            <person name="Klenk H.P."/>
            <person name="Zhang Y."/>
            <person name="Roberts G.P."/>
            <person name="Reslewic S."/>
            <person name="Schwartz D.C."/>
        </authorList>
    </citation>
    <scope>NUCLEOTIDE SEQUENCE [LARGE SCALE GENOMIC DNA]</scope>
    <source>
        <strain evidence="12">ATCC 11170 / ATH 1.1.1 / DSM 467 / LMG 4362 / NCIMB 8255 / S1</strain>
    </source>
</reference>
<sequence>MNLDLVATFLPKLLFEGLPVTLKLVTLAVAIGVFIAIPTALLRVHPSPLVRAFPYAFIFFFRGTPLLIQIALVYYGLSTLPWIRENEVLWPILREPFWCALIAFALNTGAYSAEILRGAIQAIPRGEVEAARAYGMRGLLIVRRIILPRAFQIGLPAYGNEIILILKGSALASSITLLDITGVARLLYARYYTPVEAFVTAGVIYLILVYLLTRGLRLIERRLSRHLLGPPETELAEDR</sequence>
<keyword evidence="4" id="KW-1003">Cell membrane</keyword>
<dbReference type="InterPro" id="IPR000515">
    <property type="entry name" value="MetI-like"/>
</dbReference>
<evidence type="ECO:0000313" key="11">
    <source>
        <dbReference type="EMBL" id="ABC23053.1"/>
    </source>
</evidence>
<dbReference type="AlphaFoldDB" id="Q2RS42"/>
<evidence type="ECO:0000256" key="6">
    <source>
        <dbReference type="ARBA" id="ARBA00022692"/>
    </source>
</evidence>
<dbReference type="Pfam" id="PF00528">
    <property type="entry name" value="BPD_transp_1"/>
    <property type="match status" value="1"/>
</dbReference>
<dbReference type="NCBIfam" id="TIGR01726">
    <property type="entry name" value="HEQRo_perm_3TM"/>
    <property type="match status" value="1"/>
</dbReference>